<reference evidence="1" key="1">
    <citation type="submission" date="2024-03" db="EMBL/GenBank/DDBJ databases">
        <title>Diverse circular DNA viruses in blood, oral, and fecal samples of captive lemurs.</title>
        <authorList>
            <person name="Paietta E.N."/>
            <person name="Kraberger S."/>
            <person name="Lund M.C."/>
            <person name="Custer J.M."/>
            <person name="Vargas K.M."/>
            <person name="Ehmke E.E."/>
            <person name="Yoder A.D."/>
            <person name="Varsani A."/>
        </authorList>
    </citation>
    <scope>NUCLEOTIDE SEQUENCE</scope>
    <source>
        <strain evidence="1">Duke_24SF_44</strain>
    </source>
</reference>
<organism evidence="1">
    <name type="scientific">Dulem virus 38</name>
    <dbReference type="NCBI Taxonomy" id="3145756"/>
    <lineage>
        <taxon>Viruses</taxon>
        <taxon>Duplodnaviria</taxon>
        <taxon>Heunggongvirae</taxon>
        <taxon>Uroviricota</taxon>
        <taxon>Caudoviricetes</taxon>
    </lineage>
</organism>
<accession>A0AAU8B1K1</accession>
<sequence>MSNYSTDSAETFYQKIDRITAELADVLADALGPASRPGPAEYSDHRVTVRDGRVKIVARISTSGRVLDYSAYVVDRDSAHSWATCGPVRRNATPGRGLSPSLVDVLPLVTMLEAAEKRLGRAQAALEGAGRPVSQDGAPDIVLYEPRAWGQAAVARVKVVPETGALAVTGRDASEVRRILEDAGVF</sequence>
<dbReference type="EMBL" id="PP511596">
    <property type="protein sequence ID" value="XCD05741.1"/>
    <property type="molecule type" value="Genomic_DNA"/>
</dbReference>
<protein>
    <submittedName>
        <fullName evidence="1">Uncharacterized protein</fullName>
    </submittedName>
</protein>
<evidence type="ECO:0000313" key="1">
    <source>
        <dbReference type="EMBL" id="XCD05741.1"/>
    </source>
</evidence>
<proteinExistence type="predicted"/>
<name>A0AAU8B1K1_9CAUD</name>